<sequence length="399" mass="43525">MMNRQISFSRILSGTFLIAGTMVGAGMLGLPLVTGVSGFVPGIIITLIVWLFMYATGLLFLEVTLWMPDGSNVLSMSGRFFGKGGRLLSGGMFIFLYYCLMVAYFAAGAPLLADALRMIGLSFSGWEMFLIFGIVFGTIVAIGPKSIDRVNIIMSVAMVGSWLVLIGSGSSEVKIEQLSYVKWPAMMFAMPVLFSAFGFHNVIPSLCTYLKRDRRALRISIFWGSILPLCVYIVWQWLIIGAIPREVIAETLEAGTPVTAAFQSVTGEAYFVAVGRFFAFFAIVTSVLGVAFSMVDFLGDGFRVPHRKGWKRIGLTVLTFTPPFFLAALNPGIFSTALGVAGGFGEAFLNGLLPIGLMWSGKYVWKLKTDLKVLGNRYLLTLLGLYAFLVIAIEIAQLV</sequence>
<keyword evidence="6" id="KW-0029">Amino-acid transport</keyword>
<evidence type="ECO:0000256" key="1">
    <source>
        <dbReference type="ARBA" id="ARBA00004429"/>
    </source>
</evidence>
<feature type="transmembrane region" description="Helical" evidence="9">
    <location>
        <begin position="150"/>
        <end position="168"/>
    </location>
</feature>
<gene>
    <name evidence="10" type="primary">tyrP-B</name>
    <name evidence="10" type="ordered locus">SNE_A15780</name>
</gene>
<keyword evidence="11" id="KW-1185">Reference proteome</keyword>
<dbReference type="Proteomes" id="UP000000496">
    <property type="component" value="Chromosome gsn.131"/>
</dbReference>
<reference evidence="10 11" key="2">
    <citation type="journal article" date="2011" name="Mol. Biol. Evol.">
        <title>Unity in variety--the pan-genome of the Chlamydiae.</title>
        <authorList>
            <person name="Collingro A."/>
            <person name="Tischler P."/>
            <person name="Weinmaier T."/>
            <person name="Penz T."/>
            <person name="Heinz E."/>
            <person name="Brunham R.C."/>
            <person name="Read T.D."/>
            <person name="Bavoil P.M."/>
            <person name="Sachse K."/>
            <person name="Kahane S."/>
            <person name="Friedman M.G."/>
            <person name="Rattei T."/>
            <person name="Myers G.S."/>
            <person name="Horn M."/>
        </authorList>
    </citation>
    <scope>NUCLEOTIDE SEQUENCE [LARGE SCALE GENOMIC DNA]</scope>
    <source>
        <strain evidence="11">ATCC VR-1471 / Z</strain>
    </source>
</reference>
<dbReference type="PANTHER" id="PTHR46997:SF2">
    <property type="entry name" value="TYROSINE-SPECIFIC TRANSPORT SYSTEM"/>
    <property type="match status" value="1"/>
</dbReference>
<evidence type="ECO:0000256" key="2">
    <source>
        <dbReference type="ARBA" id="ARBA00022448"/>
    </source>
</evidence>
<keyword evidence="3" id="KW-1003">Cell membrane</keyword>
<dbReference type="EMBL" id="FR872582">
    <property type="protein sequence ID" value="CCB89455.1"/>
    <property type="molecule type" value="Genomic_DNA"/>
</dbReference>
<feature type="transmembrane region" description="Helical" evidence="9">
    <location>
        <begin position="119"/>
        <end position="143"/>
    </location>
</feature>
<evidence type="ECO:0000313" key="10">
    <source>
        <dbReference type="EMBL" id="CCB89455.1"/>
    </source>
</evidence>
<feature type="transmembrane region" description="Helical" evidence="9">
    <location>
        <begin position="347"/>
        <end position="365"/>
    </location>
</feature>
<accession>F8L9D0</accession>
<dbReference type="GO" id="GO:0005886">
    <property type="term" value="C:plasma membrane"/>
    <property type="evidence" value="ECO:0007669"/>
    <property type="project" value="UniProtKB-SubCell"/>
</dbReference>
<evidence type="ECO:0000256" key="7">
    <source>
        <dbReference type="ARBA" id="ARBA00022989"/>
    </source>
</evidence>
<organism evidence="10 11">
    <name type="scientific">Simkania negevensis (strain ATCC VR-1471 / DSM 27360 / Z)</name>
    <dbReference type="NCBI Taxonomy" id="331113"/>
    <lineage>
        <taxon>Bacteria</taxon>
        <taxon>Pseudomonadati</taxon>
        <taxon>Chlamydiota</taxon>
        <taxon>Chlamydiia</taxon>
        <taxon>Parachlamydiales</taxon>
        <taxon>Simkaniaceae</taxon>
        <taxon>Simkania</taxon>
    </lineage>
</organism>
<dbReference type="GO" id="GO:0015173">
    <property type="term" value="F:aromatic amino acid transmembrane transporter activity"/>
    <property type="evidence" value="ECO:0007669"/>
    <property type="project" value="InterPro"/>
</dbReference>
<feature type="transmembrane region" description="Helical" evidence="9">
    <location>
        <begin position="188"/>
        <end position="209"/>
    </location>
</feature>
<dbReference type="InterPro" id="IPR013059">
    <property type="entry name" value="Trp_tyr_transpt"/>
</dbReference>
<evidence type="ECO:0000256" key="3">
    <source>
        <dbReference type="ARBA" id="ARBA00022475"/>
    </source>
</evidence>
<feature type="transmembrane region" description="Helical" evidence="9">
    <location>
        <begin position="221"/>
        <end position="243"/>
    </location>
</feature>
<dbReference type="eggNOG" id="COG0814">
    <property type="taxonomic scope" value="Bacteria"/>
</dbReference>
<proteinExistence type="predicted"/>
<name>F8L9D0_SIMNZ</name>
<feature type="transmembrane region" description="Helical" evidence="9">
    <location>
        <begin position="269"/>
        <end position="292"/>
    </location>
</feature>
<keyword evidence="5 9" id="KW-0812">Transmembrane</keyword>
<dbReference type="KEGG" id="sng:SNE_A15780"/>
<evidence type="ECO:0000256" key="4">
    <source>
        <dbReference type="ARBA" id="ARBA00022519"/>
    </source>
</evidence>
<feature type="transmembrane region" description="Helical" evidence="9">
    <location>
        <begin position="377"/>
        <end position="396"/>
    </location>
</feature>
<feature type="transmembrane region" description="Helical" evidence="9">
    <location>
        <begin position="39"/>
        <end position="66"/>
    </location>
</feature>
<dbReference type="InterPro" id="IPR018227">
    <property type="entry name" value="Amino_acid_transport_2"/>
</dbReference>
<keyword evidence="7 9" id="KW-1133">Transmembrane helix</keyword>
<dbReference type="Gene3D" id="1.20.1740.10">
    <property type="entry name" value="Amino acid/polyamine transporter I"/>
    <property type="match status" value="1"/>
</dbReference>
<keyword evidence="4" id="KW-0997">Cell inner membrane</keyword>
<dbReference type="OrthoDB" id="18749at2"/>
<dbReference type="PRINTS" id="PR00166">
    <property type="entry name" value="AROAAPRMEASE"/>
</dbReference>
<keyword evidence="8 9" id="KW-0472">Membrane</keyword>
<dbReference type="STRING" id="331113.SNE_A15780"/>
<evidence type="ECO:0000256" key="6">
    <source>
        <dbReference type="ARBA" id="ARBA00022970"/>
    </source>
</evidence>
<dbReference type="HOGENOM" id="CLU_038102_1_0_0"/>
<feature type="transmembrane region" description="Helical" evidence="9">
    <location>
        <begin position="313"/>
        <end position="341"/>
    </location>
</feature>
<dbReference type="RefSeq" id="WP_013943921.1">
    <property type="nucleotide sequence ID" value="NC_015713.1"/>
</dbReference>
<evidence type="ECO:0000256" key="5">
    <source>
        <dbReference type="ARBA" id="ARBA00022692"/>
    </source>
</evidence>
<evidence type="ECO:0000256" key="9">
    <source>
        <dbReference type="SAM" id="Phobius"/>
    </source>
</evidence>
<reference key="1">
    <citation type="journal article" date="2011" name="Mol. Biol. Evol.">
        <title>Unity in variety -- the pan-genome of the Chlamydiae.</title>
        <authorList>
            <person name="Collingro A."/>
            <person name="Tischler P."/>
            <person name="Weinmaier T."/>
            <person name="Penz T."/>
            <person name="Heinz E."/>
            <person name="Brunham R.C."/>
            <person name="Read T.D."/>
            <person name="Bavoil P.M."/>
            <person name="Sachse K."/>
            <person name="Kahane S."/>
            <person name="Friedman M.G."/>
            <person name="Rattei T."/>
            <person name="Myers G.S.A."/>
            <person name="Horn M."/>
        </authorList>
    </citation>
    <scope>NUCLEOTIDE SEQUENCE</scope>
    <source>
        <strain>Z</strain>
    </source>
</reference>
<keyword evidence="2" id="KW-0813">Transport</keyword>
<feature type="transmembrane region" description="Helical" evidence="9">
    <location>
        <begin position="87"/>
        <end position="107"/>
    </location>
</feature>
<dbReference type="AlphaFoldDB" id="F8L9D0"/>
<dbReference type="Pfam" id="PF03222">
    <property type="entry name" value="Trp_Tyr_perm"/>
    <property type="match status" value="1"/>
</dbReference>
<evidence type="ECO:0000313" key="11">
    <source>
        <dbReference type="Proteomes" id="UP000000496"/>
    </source>
</evidence>
<dbReference type="PANTHER" id="PTHR46997">
    <property type="entry name" value="LOW AFFINITY TRYPTOPHAN PERMEASE-RELATED"/>
    <property type="match status" value="1"/>
</dbReference>
<evidence type="ECO:0000256" key="8">
    <source>
        <dbReference type="ARBA" id="ARBA00023136"/>
    </source>
</evidence>
<dbReference type="GO" id="GO:0003333">
    <property type="term" value="P:amino acid transmembrane transport"/>
    <property type="evidence" value="ECO:0007669"/>
    <property type="project" value="InterPro"/>
</dbReference>
<feature type="transmembrane region" description="Helical" evidence="9">
    <location>
        <begin position="12"/>
        <end position="33"/>
    </location>
</feature>
<protein>
    <submittedName>
        <fullName evidence="10">Tyrosine-specific transport protein 1</fullName>
    </submittedName>
</protein>
<comment type="subcellular location">
    <subcellularLocation>
        <location evidence="1">Cell inner membrane</location>
        <topology evidence="1">Multi-pass membrane protein</topology>
    </subcellularLocation>
</comment>